<feature type="transmembrane region" description="Helical" evidence="7">
    <location>
        <begin position="108"/>
        <end position="127"/>
    </location>
</feature>
<evidence type="ECO:0000256" key="1">
    <source>
        <dbReference type="ARBA" id="ARBA00004141"/>
    </source>
</evidence>
<feature type="transmembrane region" description="Helical" evidence="7">
    <location>
        <begin position="72"/>
        <end position="93"/>
    </location>
</feature>
<gene>
    <name evidence="9" type="ORF">PLXY2_LOCUS15410</name>
</gene>
<keyword evidence="10" id="KW-1185">Reference proteome</keyword>
<dbReference type="Proteomes" id="UP000653454">
    <property type="component" value="Unassembled WGS sequence"/>
</dbReference>
<evidence type="ECO:0000256" key="7">
    <source>
        <dbReference type="SAM" id="Phobius"/>
    </source>
</evidence>
<evidence type="ECO:0000259" key="8">
    <source>
        <dbReference type="Pfam" id="PF01545"/>
    </source>
</evidence>
<dbReference type="Pfam" id="PF01545">
    <property type="entry name" value="Cation_efflux"/>
    <property type="match status" value="1"/>
</dbReference>
<dbReference type="InterPro" id="IPR027469">
    <property type="entry name" value="Cation_efflux_TMD_sf"/>
</dbReference>
<feature type="transmembrane region" description="Helical" evidence="7">
    <location>
        <begin position="186"/>
        <end position="209"/>
    </location>
</feature>
<keyword evidence="3 7" id="KW-0812">Transmembrane</keyword>
<keyword evidence="4" id="KW-0862">Zinc</keyword>
<dbReference type="PANTHER" id="PTHR11562:SF84">
    <property type="entry name" value="LD05335P"/>
    <property type="match status" value="1"/>
</dbReference>
<evidence type="ECO:0000256" key="3">
    <source>
        <dbReference type="ARBA" id="ARBA00022692"/>
    </source>
</evidence>
<keyword evidence="4" id="KW-0813">Transport</keyword>
<feature type="transmembrane region" description="Helical" evidence="7">
    <location>
        <begin position="29"/>
        <end position="51"/>
    </location>
</feature>
<dbReference type="InterPro" id="IPR058533">
    <property type="entry name" value="Cation_efflux_TM"/>
</dbReference>
<evidence type="ECO:0000256" key="6">
    <source>
        <dbReference type="ARBA" id="ARBA00023136"/>
    </source>
</evidence>
<keyword evidence="5 7" id="KW-1133">Transmembrane helix</keyword>
<protein>
    <submittedName>
        <fullName evidence="9">(diamondback moth) hypothetical protein</fullName>
    </submittedName>
</protein>
<evidence type="ECO:0000256" key="5">
    <source>
        <dbReference type="ARBA" id="ARBA00022989"/>
    </source>
</evidence>
<dbReference type="AlphaFoldDB" id="A0A8S4G7S9"/>
<name>A0A8S4G7S9_PLUXY</name>
<feature type="domain" description="Cation efflux protein transmembrane" evidence="8">
    <location>
        <begin position="70"/>
        <end position="244"/>
    </location>
</feature>
<keyword evidence="4" id="KW-0406">Ion transport</keyword>
<dbReference type="PANTHER" id="PTHR11562">
    <property type="entry name" value="CATION EFFLUX PROTEIN/ ZINC TRANSPORTER"/>
    <property type="match status" value="1"/>
</dbReference>
<feature type="transmembrane region" description="Helical" evidence="7">
    <location>
        <begin position="215"/>
        <end position="236"/>
    </location>
</feature>
<comment type="similarity">
    <text evidence="2">Belongs to the cation diffusion facilitator (CDF) transporter (TC 2.A.4) family. SLC30A subfamily.</text>
</comment>
<dbReference type="NCBIfam" id="TIGR01297">
    <property type="entry name" value="CDF"/>
    <property type="match status" value="1"/>
</dbReference>
<proteinExistence type="inferred from homology"/>
<keyword evidence="4" id="KW-0864">Zinc transport</keyword>
<sequence length="276" mass="29484">MVSVLLIWVLTGIFVYVACVRLRSGDYKVLGAMVSVLLIWVLTGIFVYVACVRLRSGDYSIESPCWLLQLHVLGAMVSVLLIWVLTGIFVYVACVRLRSGDYSIESGAMLAVSGAGVAFNVLLAIVLHGCGKDVAHHHSHGGAACAGHAAAPAPARKQPDYCMKDLVGAEPSVVGGTDRNINLRAALIHVIGDLIQSCGVLLASIIIRIYPEAKFIDPVCTFIFSILVLLTSARVVRDALGILMQGVPKDFSWAEAGLDHRGATPGRIDLPGLPRE</sequence>
<evidence type="ECO:0000256" key="2">
    <source>
        <dbReference type="ARBA" id="ARBA00008873"/>
    </source>
</evidence>
<dbReference type="GO" id="GO:0010043">
    <property type="term" value="P:response to zinc ion"/>
    <property type="evidence" value="ECO:0007669"/>
    <property type="project" value="TreeGrafter"/>
</dbReference>
<reference evidence="9" key="1">
    <citation type="submission" date="2020-11" db="EMBL/GenBank/DDBJ databases">
        <authorList>
            <person name="Whiteford S."/>
        </authorList>
    </citation>
    <scope>NUCLEOTIDE SEQUENCE</scope>
</reference>
<comment type="caution">
    <text evidence="9">The sequence shown here is derived from an EMBL/GenBank/DDBJ whole genome shotgun (WGS) entry which is preliminary data.</text>
</comment>
<dbReference type="InterPro" id="IPR050681">
    <property type="entry name" value="CDF/SLC30A"/>
</dbReference>
<accession>A0A8S4G7S9</accession>
<dbReference type="Gene3D" id="1.20.1510.10">
    <property type="entry name" value="Cation efflux protein transmembrane domain"/>
    <property type="match status" value="1"/>
</dbReference>
<evidence type="ECO:0000313" key="9">
    <source>
        <dbReference type="EMBL" id="CAG9137155.1"/>
    </source>
</evidence>
<dbReference type="GO" id="GO:0005385">
    <property type="term" value="F:zinc ion transmembrane transporter activity"/>
    <property type="evidence" value="ECO:0007669"/>
    <property type="project" value="TreeGrafter"/>
</dbReference>
<dbReference type="EMBL" id="CAJHNJ030000190">
    <property type="protein sequence ID" value="CAG9137155.1"/>
    <property type="molecule type" value="Genomic_DNA"/>
</dbReference>
<organism evidence="9 10">
    <name type="scientific">Plutella xylostella</name>
    <name type="common">Diamondback moth</name>
    <name type="synonym">Plutella maculipennis</name>
    <dbReference type="NCBI Taxonomy" id="51655"/>
    <lineage>
        <taxon>Eukaryota</taxon>
        <taxon>Metazoa</taxon>
        <taxon>Ecdysozoa</taxon>
        <taxon>Arthropoda</taxon>
        <taxon>Hexapoda</taxon>
        <taxon>Insecta</taxon>
        <taxon>Pterygota</taxon>
        <taxon>Neoptera</taxon>
        <taxon>Endopterygota</taxon>
        <taxon>Lepidoptera</taxon>
        <taxon>Glossata</taxon>
        <taxon>Ditrysia</taxon>
        <taxon>Yponomeutoidea</taxon>
        <taxon>Plutellidae</taxon>
        <taxon>Plutella</taxon>
    </lineage>
</organism>
<keyword evidence="6 7" id="KW-0472">Membrane</keyword>
<dbReference type="InterPro" id="IPR002524">
    <property type="entry name" value="Cation_efflux"/>
</dbReference>
<dbReference type="GO" id="GO:0005886">
    <property type="term" value="C:plasma membrane"/>
    <property type="evidence" value="ECO:0007669"/>
    <property type="project" value="TreeGrafter"/>
</dbReference>
<evidence type="ECO:0000256" key="4">
    <source>
        <dbReference type="ARBA" id="ARBA00022906"/>
    </source>
</evidence>
<evidence type="ECO:0000313" key="10">
    <source>
        <dbReference type="Proteomes" id="UP000653454"/>
    </source>
</evidence>
<dbReference type="SUPFAM" id="SSF161111">
    <property type="entry name" value="Cation efflux protein transmembrane domain-like"/>
    <property type="match status" value="1"/>
</dbReference>
<comment type="subcellular location">
    <subcellularLocation>
        <location evidence="1">Membrane</location>
        <topology evidence="1">Multi-pass membrane protein</topology>
    </subcellularLocation>
</comment>